<dbReference type="SUPFAM" id="SSF100950">
    <property type="entry name" value="NagB/RpiA/CoA transferase-like"/>
    <property type="match status" value="1"/>
</dbReference>
<feature type="binding site" evidence="6">
    <location>
        <begin position="9"/>
        <end position="13"/>
    </location>
    <ligand>
        <name>ATP</name>
        <dbReference type="ChEBI" id="CHEBI:30616"/>
    </ligand>
</feature>
<dbReference type="Gene3D" id="3.40.50.10420">
    <property type="entry name" value="NagB/RpiA/CoA transferase-like"/>
    <property type="match status" value="1"/>
</dbReference>
<evidence type="ECO:0000256" key="3">
    <source>
        <dbReference type="ARBA" id="ARBA00022840"/>
    </source>
</evidence>
<evidence type="ECO:0000256" key="2">
    <source>
        <dbReference type="ARBA" id="ARBA00022741"/>
    </source>
</evidence>
<dbReference type="GO" id="GO:0030272">
    <property type="term" value="F:5-formyltetrahydrofolate cyclo-ligase activity"/>
    <property type="evidence" value="ECO:0007669"/>
    <property type="project" value="UniProtKB-EC"/>
</dbReference>
<dbReference type="GO" id="GO:0009396">
    <property type="term" value="P:folic acid-containing compound biosynthetic process"/>
    <property type="evidence" value="ECO:0007669"/>
    <property type="project" value="TreeGrafter"/>
</dbReference>
<dbReference type="PIRSF" id="PIRSF006806">
    <property type="entry name" value="FTHF_cligase"/>
    <property type="match status" value="1"/>
</dbReference>
<reference evidence="7" key="1">
    <citation type="submission" date="2023-08" db="EMBL/GenBank/DDBJ databases">
        <title>Black Yeasts Isolated from many extreme environments.</title>
        <authorList>
            <person name="Coleine C."/>
            <person name="Stajich J.E."/>
            <person name="Selbmann L."/>
        </authorList>
    </citation>
    <scope>NUCLEOTIDE SEQUENCE</scope>
    <source>
        <strain evidence="7">CCFEE 5810</strain>
    </source>
</reference>
<sequence>MPMESRDMKKALRKDIKARLSALSEAEISTQSQTAQQLILDSTQYAQASRVGIYLSMPNGEAQTSLLVRDALKTATTGSTPGKGKVMAMLRLSSTADYEDLEPDAWGIPTLPASKIESRENAMSGFGIPTAKSDDDVIGHISGHETGLDLIVVPGVAFDEDMSRLGHGAGFYDKFLSRYCEGGKRKKPFLIGLCLTEQVLPKGKIAMQDWDWKVDAVAIGDGRTLRATV</sequence>
<comment type="catalytic activity">
    <reaction evidence="4">
        <text>(6S)-5-formyl-5,6,7,8-tetrahydrofolate + ATP = (6R)-5,10-methenyltetrahydrofolate + ADP + phosphate</text>
        <dbReference type="Rhea" id="RHEA:10488"/>
        <dbReference type="ChEBI" id="CHEBI:30616"/>
        <dbReference type="ChEBI" id="CHEBI:43474"/>
        <dbReference type="ChEBI" id="CHEBI:57455"/>
        <dbReference type="ChEBI" id="CHEBI:57457"/>
        <dbReference type="ChEBI" id="CHEBI:456216"/>
        <dbReference type="EC" id="6.3.3.2"/>
    </reaction>
</comment>
<dbReference type="Pfam" id="PF01812">
    <property type="entry name" value="5-FTHF_cyc-lig"/>
    <property type="match status" value="1"/>
</dbReference>
<protein>
    <recommendedName>
        <fullName evidence="5">5-formyltetrahydrofolate cyclo-ligase</fullName>
        <ecNumber evidence="5">6.3.3.2</ecNumber>
    </recommendedName>
</protein>
<keyword evidence="3 6" id="KW-0067">ATP-binding</keyword>
<name>A0AAN7VSC0_9PEZI</name>
<dbReference type="Proteomes" id="UP001310594">
    <property type="component" value="Unassembled WGS sequence"/>
</dbReference>
<comment type="similarity">
    <text evidence="1">Belongs to the 5-formyltetrahydrofolate cyclo-ligase family.</text>
</comment>
<accession>A0AAN7VSC0</accession>
<dbReference type="InterPro" id="IPR002698">
    <property type="entry name" value="FTHF_cligase"/>
</dbReference>
<organism evidence="7 8">
    <name type="scientific">Elasticomyces elasticus</name>
    <dbReference type="NCBI Taxonomy" id="574655"/>
    <lineage>
        <taxon>Eukaryota</taxon>
        <taxon>Fungi</taxon>
        <taxon>Dikarya</taxon>
        <taxon>Ascomycota</taxon>
        <taxon>Pezizomycotina</taxon>
        <taxon>Dothideomycetes</taxon>
        <taxon>Dothideomycetidae</taxon>
        <taxon>Mycosphaerellales</taxon>
        <taxon>Teratosphaeriaceae</taxon>
        <taxon>Elasticomyces</taxon>
    </lineage>
</organism>
<dbReference type="InterPro" id="IPR024185">
    <property type="entry name" value="FTHF_cligase-like_sf"/>
</dbReference>
<dbReference type="PANTHER" id="PTHR23407:SF1">
    <property type="entry name" value="5-FORMYLTETRAHYDROFOLATE CYCLO-LIGASE"/>
    <property type="match status" value="1"/>
</dbReference>
<dbReference type="PANTHER" id="PTHR23407">
    <property type="entry name" value="ATPASE INHIBITOR/5-FORMYLTETRAHYDROFOLATE CYCLO-LIGASE"/>
    <property type="match status" value="1"/>
</dbReference>
<comment type="caution">
    <text evidence="7">The sequence shown here is derived from an EMBL/GenBank/DDBJ whole genome shotgun (WGS) entry which is preliminary data.</text>
</comment>
<proteinExistence type="inferred from homology"/>
<feature type="binding site" evidence="6">
    <location>
        <position position="61"/>
    </location>
    <ligand>
        <name>substrate</name>
    </ligand>
</feature>
<dbReference type="GO" id="GO:0005739">
    <property type="term" value="C:mitochondrion"/>
    <property type="evidence" value="ECO:0007669"/>
    <property type="project" value="TreeGrafter"/>
</dbReference>
<evidence type="ECO:0000256" key="6">
    <source>
        <dbReference type="PIRSR" id="PIRSR006806-1"/>
    </source>
</evidence>
<dbReference type="GO" id="GO:0005524">
    <property type="term" value="F:ATP binding"/>
    <property type="evidence" value="ECO:0007669"/>
    <property type="project" value="UniProtKB-KW"/>
</dbReference>
<evidence type="ECO:0000256" key="4">
    <source>
        <dbReference type="ARBA" id="ARBA00036539"/>
    </source>
</evidence>
<evidence type="ECO:0000313" key="8">
    <source>
        <dbReference type="Proteomes" id="UP001310594"/>
    </source>
</evidence>
<feature type="binding site" evidence="6">
    <location>
        <position position="55"/>
    </location>
    <ligand>
        <name>substrate</name>
    </ligand>
</feature>
<dbReference type="InterPro" id="IPR037171">
    <property type="entry name" value="NagB/RpiA_transferase-like"/>
</dbReference>
<dbReference type="EMBL" id="JAVRQU010000008">
    <property type="protein sequence ID" value="KAK5699582.1"/>
    <property type="molecule type" value="Genomic_DNA"/>
</dbReference>
<evidence type="ECO:0000256" key="5">
    <source>
        <dbReference type="ARBA" id="ARBA00038966"/>
    </source>
</evidence>
<dbReference type="GO" id="GO:0035999">
    <property type="term" value="P:tetrahydrofolate interconversion"/>
    <property type="evidence" value="ECO:0007669"/>
    <property type="project" value="TreeGrafter"/>
</dbReference>
<evidence type="ECO:0000313" key="7">
    <source>
        <dbReference type="EMBL" id="KAK5699582.1"/>
    </source>
</evidence>
<keyword evidence="2 6" id="KW-0547">Nucleotide-binding</keyword>
<evidence type="ECO:0000256" key="1">
    <source>
        <dbReference type="ARBA" id="ARBA00010638"/>
    </source>
</evidence>
<dbReference type="EC" id="6.3.3.2" evidence="5"/>
<feature type="binding site" evidence="6">
    <location>
        <begin position="164"/>
        <end position="172"/>
    </location>
    <ligand>
        <name>ATP</name>
        <dbReference type="ChEBI" id="CHEBI:30616"/>
    </ligand>
</feature>
<gene>
    <name evidence="7" type="ORF">LTR97_005711</name>
</gene>
<dbReference type="AlphaFoldDB" id="A0AAN7VSC0"/>